<feature type="transmembrane region" description="Helical" evidence="1">
    <location>
        <begin position="178"/>
        <end position="199"/>
    </location>
</feature>
<evidence type="ECO:0000259" key="2">
    <source>
        <dbReference type="Pfam" id="PF02517"/>
    </source>
</evidence>
<gene>
    <name evidence="3" type="ORF">HNR73_005051</name>
</gene>
<feature type="transmembrane region" description="Helical" evidence="1">
    <location>
        <begin position="109"/>
        <end position="129"/>
    </location>
</feature>
<dbReference type="AlphaFoldDB" id="A0A841FTW3"/>
<dbReference type="RefSeq" id="WP_184789995.1">
    <property type="nucleotide sequence ID" value="NZ_BONT01000106.1"/>
</dbReference>
<keyword evidence="4" id="KW-1185">Reference proteome</keyword>
<keyword evidence="3" id="KW-0645">Protease</keyword>
<sequence>MTSRLITARAVTWGGGALFLAAPVYLLLSGNGEVTTSSDAGAPSTSLWTVLGPLAAGLLVALLVPPRPTGLAVPVARPPRETWVMVGAAVAFPVVAGAVVLAGVPNGGWYALLKLVVLLVVPLTALLLTRKSGPPKQKWHGAARWLWPLPAVAVWAYAEYFSPWRGPALDPADYPDLVETAIIATLTFLTASVLEEVFYRKWLQTRLESRLGTAAGVIAGALLFAAMHIPTHHPHDDALANIAGVLAFQGVFGLFVGVLWARHRNIWVIIAVHAATNAASLIPLYVG</sequence>
<reference evidence="3 4" key="1">
    <citation type="submission" date="2020-08" db="EMBL/GenBank/DDBJ databases">
        <title>Genomic Encyclopedia of Type Strains, Phase IV (KMG-IV): sequencing the most valuable type-strain genomes for metagenomic binning, comparative biology and taxonomic classification.</title>
        <authorList>
            <person name="Goeker M."/>
        </authorList>
    </citation>
    <scope>NUCLEOTIDE SEQUENCE [LARGE SCALE GENOMIC DNA]</scope>
    <source>
        <strain evidence="3 4">YIM 65646</strain>
    </source>
</reference>
<dbReference type="GO" id="GO:0004175">
    <property type="term" value="F:endopeptidase activity"/>
    <property type="evidence" value="ECO:0007669"/>
    <property type="project" value="UniProtKB-ARBA"/>
</dbReference>
<evidence type="ECO:0000256" key="1">
    <source>
        <dbReference type="SAM" id="Phobius"/>
    </source>
</evidence>
<keyword evidence="1" id="KW-1133">Transmembrane helix</keyword>
<feature type="transmembrane region" description="Helical" evidence="1">
    <location>
        <begin position="242"/>
        <end position="261"/>
    </location>
</feature>
<dbReference type="EMBL" id="JACHGT010000011">
    <property type="protein sequence ID" value="MBB6037178.1"/>
    <property type="molecule type" value="Genomic_DNA"/>
</dbReference>
<feature type="domain" description="CAAX prenyl protease 2/Lysostaphin resistance protein A-like" evidence="2">
    <location>
        <begin position="181"/>
        <end position="278"/>
    </location>
</feature>
<name>A0A841FTW3_9ACTN</name>
<keyword evidence="1" id="KW-0812">Transmembrane</keyword>
<dbReference type="GO" id="GO:0006508">
    <property type="term" value="P:proteolysis"/>
    <property type="evidence" value="ECO:0007669"/>
    <property type="project" value="UniProtKB-KW"/>
</dbReference>
<dbReference type="PANTHER" id="PTHR43592">
    <property type="entry name" value="CAAX AMINO TERMINAL PROTEASE"/>
    <property type="match status" value="1"/>
</dbReference>
<dbReference type="InterPro" id="IPR003675">
    <property type="entry name" value="Rce1/LyrA-like_dom"/>
</dbReference>
<dbReference type="PANTHER" id="PTHR43592:SF15">
    <property type="entry name" value="CAAX AMINO TERMINAL PROTEASE FAMILY PROTEIN"/>
    <property type="match status" value="1"/>
</dbReference>
<feature type="transmembrane region" description="Helical" evidence="1">
    <location>
        <begin position="7"/>
        <end position="26"/>
    </location>
</feature>
<feature type="transmembrane region" description="Helical" evidence="1">
    <location>
        <begin position="46"/>
        <end position="64"/>
    </location>
</feature>
<feature type="transmembrane region" description="Helical" evidence="1">
    <location>
        <begin position="266"/>
        <end position="286"/>
    </location>
</feature>
<protein>
    <submittedName>
        <fullName evidence="3">Membrane protease YdiL (CAAX protease family)</fullName>
    </submittedName>
</protein>
<dbReference type="Proteomes" id="UP000548476">
    <property type="component" value="Unassembled WGS sequence"/>
</dbReference>
<organism evidence="3 4">
    <name type="scientific">Phytomonospora endophytica</name>
    <dbReference type="NCBI Taxonomy" id="714109"/>
    <lineage>
        <taxon>Bacteria</taxon>
        <taxon>Bacillati</taxon>
        <taxon>Actinomycetota</taxon>
        <taxon>Actinomycetes</taxon>
        <taxon>Micromonosporales</taxon>
        <taxon>Micromonosporaceae</taxon>
        <taxon>Phytomonospora</taxon>
    </lineage>
</organism>
<comment type="caution">
    <text evidence="3">The sequence shown here is derived from an EMBL/GenBank/DDBJ whole genome shotgun (WGS) entry which is preliminary data.</text>
</comment>
<accession>A0A841FTW3</accession>
<feature type="transmembrane region" description="Helical" evidence="1">
    <location>
        <begin position="84"/>
        <end position="103"/>
    </location>
</feature>
<feature type="transmembrane region" description="Helical" evidence="1">
    <location>
        <begin position="141"/>
        <end position="158"/>
    </location>
</feature>
<dbReference type="Pfam" id="PF02517">
    <property type="entry name" value="Rce1-like"/>
    <property type="match status" value="1"/>
</dbReference>
<proteinExistence type="predicted"/>
<keyword evidence="1" id="KW-0472">Membrane</keyword>
<evidence type="ECO:0000313" key="4">
    <source>
        <dbReference type="Proteomes" id="UP000548476"/>
    </source>
</evidence>
<evidence type="ECO:0000313" key="3">
    <source>
        <dbReference type="EMBL" id="MBB6037178.1"/>
    </source>
</evidence>
<feature type="transmembrane region" description="Helical" evidence="1">
    <location>
        <begin position="211"/>
        <end position="230"/>
    </location>
</feature>
<keyword evidence="3" id="KW-0378">Hydrolase</keyword>
<dbReference type="GO" id="GO:0080120">
    <property type="term" value="P:CAAX-box protein maturation"/>
    <property type="evidence" value="ECO:0007669"/>
    <property type="project" value="UniProtKB-ARBA"/>
</dbReference>